<dbReference type="EMBL" id="SRLO01000134">
    <property type="protein sequence ID" value="TNN72654.1"/>
    <property type="molecule type" value="Genomic_DNA"/>
</dbReference>
<comment type="caution">
    <text evidence="1">The sequence shown here is derived from an EMBL/GenBank/DDBJ whole genome shotgun (WGS) entry which is preliminary data.</text>
</comment>
<protein>
    <submittedName>
        <fullName evidence="1">Uncharacterized protein</fullName>
    </submittedName>
</protein>
<evidence type="ECO:0000313" key="2">
    <source>
        <dbReference type="Proteomes" id="UP000314294"/>
    </source>
</evidence>
<evidence type="ECO:0000313" key="1">
    <source>
        <dbReference type="EMBL" id="TNN72654.1"/>
    </source>
</evidence>
<reference evidence="1 2" key="1">
    <citation type="submission" date="2019-03" db="EMBL/GenBank/DDBJ databases">
        <title>First draft genome of Liparis tanakae, snailfish: a comprehensive survey of snailfish specific genes.</title>
        <authorList>
            <person name="Kim W."/>
            <person name="Song I."/>
            <person name="Jeong J.-H."/>
            <person name="Kim D."/>
            <person name="Kim S."/>
            <person name="Ryu S."/>
            <person name="Song J.Y."/>
            <person name="Lee S.K."/>
        </authorList>
    </citation>
    <scope>NUCLEOTIDE SEQUENCE [LARGE SCALE GENOMIC DNA]</scope>
    <source>
        <tissue evidence="1">Muscle</tissue>
    </source>
</reference>
<accession>A0A4Z2I5R8</accession>
<dbReference type="AlphaFoldDB" id="A0A4Z2I5R8"/>
<sequence length="110" mass="11318">MQPGPRAMVPSSVVKTQAMFMFRPVLGGHLDHGAGLTASLRAQVCVPVVVGACEARCGGGYVTALVHPLPSSVCLSACHPGVMPLSQPLGALLTPQHSVFAQSFGSRIRG</sequence>
<proteinExistence type="predicted"/>
<dbReference type="Proteomes" id="UP000314294">
    <property type="component" value="Unassembled WGS sequence"/>
</dbReference>
<keyword evidence="2" id="KW-1185">Reference proteome</keyword>
<organism evidence="1 2">
    <name type="scientific">Liparis tanakae</name>
    <name type="common">Tanaka's snailfish</name>
    <dbReference type="NCBI Taxonomy" id="230148"/>
    <lineage>
        <taxon>Eukaryota</taxon>
        <taxon>Metazoa</taxon>
        <taxon>Chordata</taxon>
        <taxon>Craniata</taxon>
        <taxon>Vertebrata</taxon>
        <taxon>Euteleostomi</taxon>
        <taxon>Actinopterygii</taxon>
        <taxon>Neopterygii</taxon>
        <taxon>Teleostei</taxon>
        <taxon>Neoteleostei</taxon>
        <taxon>Acanthomorphata</taxon>
        <taxon>Eupercaria</taxon>
        <taxon>Perciformes</taxon>
        <taxon>Cottioidei</taxon>
        <taxon>Cottales</taxon>
        <taxon>Liparidae</taxon>
        <taxon>Liparis</taxon>
    </lineage>
</organism>
<name>A0A4Z2I5R8_9TELE</name>
<gene>
    <name evidence="1" type="ORF">EYF80_017103</name>
</gene>